<evidence type="ECO:0000313" key="7">
    <source>
        <dbReference type="Proteomes" id="UP000318571"/>
    </source>
</evidence>
<dbReference type="Pfam" id="PF23557">
    <property type="entry name" value="TPR_leprecan"/>
    <property type="match status" value="1"/>
</dbReference>
<dbReference type="Gene3D" id="1.25.40.10">
    <property type="entry name" value="Tetratricopeptide repeat domain"/>
    <property type="match status" value="1"/>
</dbReference>
<accession>A0A553P017</accession>
<dbReference type="OMA" id="YLHVCYY"/>
<name>A0A553P017_TIGCA</name>
<dbReference type="InterPro" id="IPR052284">
    <property type="entry name" value="Collagen_mod_leprecan"/>
</dbReference>
<evidence type="ECO:0000256" key="4">
    <source>
        <dbReference type="SAM" id="SignalP"/>
    </source>
</evidence>
<dbReference type="Proteomes" id="UP000318571">
    <property type="component" value="Chromosome 9"/>
</dbReference>
<proteinExistence type="inferred from homology"/>
<dbReference type="InterPro" id="IPR056585">
    <property type="entry name" value="Leprecan_dom"/>
</dbReference>
<comment type="similarity">
    <text evidence="1">Belongs to the leprecan family.</text>
</comment>
<gene>
    <name evidence="6" type="ORF">TCAL_08913</name>
</gene>
<dbReference type="EMBL" id="VCGU01000009">
    <property type="protein sequence ID" value="TRY71031.1"/>
    <property type="molecule type" value="Genomic_DNA"/>
</dbReference>
<feature type="signal peptide" evidence="4">
    <location>
        <begin position="1"/>
        <end position="23"/>
    </location>
</feature>
<protein>
    <recommendedName>
        <fullName evidence="5">Leprecan-like alpha-helical domain-containing protein</fullName>
    </recommendedName>
</protein>
<evidence type="ECO:0000256" key="2">
    <source>
        <dbReference type="ARBA" id="ARBA00022729"/>
    </source>
</evidence>
<reference evidence="6 7" key="1">
    <citation type="journal article" date="2018" name="Nat. Ecol. Evol.">
        <title>Genomic signatures of mitonuclear coevolution across populations of Tigriopus californicus.</title>
        <authorList>
            <person name="Barreto F.S."/>
            <person name="Watson E.T."/>
            <person name="Lima T.G."/>
            <person name="Willett C.S."/>
            <person name="Edmands S."/>
            <person name="Li W."/>
            <person name="Burton R.S."/>
        </authorList>
    </citation>
    <scope>NUCLEOTIDE SEQUENCE [LARGE SCALE GENOMIC DNA]</scope>
    <source>
        <strain evidence="6 7">San Diego</strain>
    </source>
</reference>
<keyword evidence="7" id="KW-1185">Reference proteome</keyword>
<evidence type="ECO:0000259" key="5">
    <source>
        <dbReference type="Pfam" id="PF23557"/>
    </source>
</evidence>
<keyword evidence="3" id="KW-0325">Glycoprotein</keyword>
<dbReference type="PANTHER" id="PTHR13986">
    <property type="entry name" value="PROTEIN LYSINE HYDROXYLATION COMPLEX COMPONENT"/>
    <property type="match status" value="1"/>
</dbReference>
<keyword evidence="2 4" id="KW-0732">Signal</keyword>
<sequence length="391" mass="45669">MANYQILVAVCVCLCGAKLGAEGGRSEWTFVDYFKFGKEAYLANDWKNCDENFNLAIEDYRYYKQVVLRCKKVCRAESKEYAGTKSGGKEKYLEVFETFVNETLCLMRCKRKGFESDNSPITDCSFAQMTEYAKAADAAFTYHILHPNSDIMLSNIHYYINSPGVVKDNVINLENLKYTKYFMDAAQYYRDESWQQVIDNMEQVIPKYLESEEDCRFDCEKPFDMGWFPDFITSVANHFTFCLRCKLKCPGKLENLDGEVIEGLFPLTYHYLQIGYFKVGDLKSAAQCVESYLLFYPEDEDMTLNREYYQTKEGADPSWFQPWDEVVQYFNRLKHEKALLSRIDESFKEFESNPDFVESKALEAPKLDEKEEVIIVEDYKPTPPPMVKFEL</sequence>
<dbReference type="InterPro" id="IPR011990">
    <property type="entry name" value="TPR-like_helical_dom_sf"/>
</dbReference>
<evidence type="ECO:0000256" key="1">
    <source>
        <dbReference type="ARBA" id="ARBA00006487"/>
    </source>
</evidence>
<dbReference type="STRING" id="6832.A0A553P017"/>
<dbReference type="AlphaFoldDB" id="A0A553P017"/>
<feature type="domain" description="Leprecan-like alpha-helical" evidence="5">
    <location>
        <begin position="34"/>
        <end position="311"/>
    </location>
</feature>
<comment type="caution">
    <text evidence="6">The sequence shown here is derived from an EMBL/GenBank/DDBJ whole genome shotgun (WGS) entry which is preliminary data.</text>
</comment>
<evidence type="ECO:0000256" key="3">
    <source>
        <dbReference type="ARBA" id="ARBA00023180"/>
    </source>
</evidence>
<dbReference type="PANTHER" id="PTHR13986:SF8">
    <property type="entry name" value="PROLYL 3-HYDROXYLASE 1-LIKE PROTEIN"/>
    <property type="match status" value="1"/>
</dbReference>
<evidence type="ECO:0000313" key="6">
    <source>
        <dbReference type="EMBL" id="TRY71031.1"/>
    </source>
</evidence>
<organism evidence="6 7">
    <name type="scientific">Tigriopus californicus</name>
    <name type="common">Marine copepod</name>
    <dbReference type="NCBI Taxonomy" id="6832"/>
    <lineage>
        <taxon>Eukaryota</taxon>
        <taxon>Metazoa</taxon>
        <taxon>Ecdysozoa</taxon>
        <taxon>Arthropoda</taxon>
        <taxon>Crustacea</taxon>
        <taxon>Multicrustacea</taxon>
        <taxon>Hexanauplia</taxon>
        <taxon>Copepoda</taxon>
        <taxon>Harpacticoida</taxon>
        <taxon>Harpacticidae</taxon>
        <taxon>Tigriopus</taxon>
    </lineage>
</organism>
<feature type="chain" id="PRO_5022116114" description="Leprecan-like alpha-helical domain-containing protein" evidence="4">
    <location>
        <begin position="24"/>
        <end position="391"/>
    </location>
</feature>
<dbReference type="GO" id="GO:0030199">
    <property type="term" value="P:collagen fibril organization"/>
    <property type="evidence" value="ECO:0007669"/>
    <property type="project" value="TreeGrafter"/>
</dbReference>
<dbReference type="GO" id="GO:0005518">
    <property type="term" value="F:collagen binding"/>
    <property type="evidence" value="ECO:0007669"/>
    <property type="project" value="TreeGrafter"/>
</dbReference>
<dbReference type="GO" id="GO:0005783">
    <property type="term" value="C:endoplasmic reticulum"/>
    <property type="evidence" value="ECO:0007669"/>
    <property type="project" value="TreeGrafter"/>
</dbReference>